<reference evidence="2 3" key="1">
    <citation type="submission" date="2024-09" db="EMBL/GenBank/DDBJ databases">
        <authorList>
            <person name="Sun Q."/>
            <person name="Mori K."/>
        </authorList>
    </citation>
    <scope>NUCLEOTIDE SEQUENCE [LARGE SCALE GENOMIC DNA]</scope>
    <source>
        <strain evidence="2 3">CCM 7759</strain>
    </source>
</reference>
<proteinExistence type="predicted"/>
<feature type="transmembrane region" description="Helical" evidence="1">
    <location>
        <begin position="175"/>
        <end position="198"/>
    </location>
</feature>
<feature type="transmembrane region" description="Helical" evidence="1">
    <location>
        <begin position="60"/>
        <end position="80"/>
    </location>
</feature>
<feature type="transmembrane region" description="Helical" evidence="1">
    <location>
        <begin position="143"/>
        <end position="166"/>
    </location>
</feature>
<name>A0ABV6DG93_9BACL</name>
<feature type="transmembrane region" description="Helical" evidence="1">
    <location>
        <begin position="213"/>
        <end position="233"/>
    </location>
</feature>
<feature type="transmembrane region" description="Helical" evidence="1">
    <location>
        <begin position="21"/>
        <end position="40"/>
    </location>
</feature>
<dbReference type="RefSeq" id="WP_377468651.1">
    <property type="nucleotide sequence ID" value="NZ_JBHLWN010000021.1"/>
</dbReference>
<evidence type="ECO:0000313" key="2">
    <source>
        <dbReference type="EMBL" id="MFC0211665.1"/>
    </source>
</evidence>
<feature type="transmembrane region" description="Helical" evidence="1">
    <location>
        <begin position="113"/>
        <end position="131"/>
    </location>
</feature>
<gene>
    <name evidence="2" type="ORF">ACFFK0_04220</name>
</gene>
<keyword evidence="3" id="KW-1185">Reference proteome</keyword>
<dbReference type="Proteomes" id="UP001589776">
    <property type="component" value="Unassembled WGS sequence"/>
</dbReference>
<comment type="caution">
    <text evidence="2">The sequence shown here is derived from an EMBL/GenBank/DDBJ whole genome shotgun (WGS) entry which is preliminary data.</text>
</comment>
<protein>
    <recommendedName>
        <fullName evidence="4">ABC transporter permease</fullName>
    </recommendedName>
</protein>
<organism evidence="2 3">
    <name type="scientific">Paenibacillus chartarius</name>
    <dbReference type="NCBI Taxonomy" id="747481"/>
    <lineage>
        <taxon>Bacteria</taxon>
        <taxon>Bacillati</taxon>
        <taxon>Bacillota</taxon>
        <taxon>Bacilli</taxon>
        <taxon>Bacillales</taxon>
        <taxon>Paenibacillaceae</taxon>
        <taxon>Paenibacillus</taxon>
    </lineage>
</organism>
<evidence type="ECO:0000256" key="1">
    <source>
        <dbReference type="SAM" id="Phobius"/>
    </source>
</evidence>
<evidence type="ECO:0008006" key="4">
    <source>
        <dbReference type="Google" id="ProtNLM"/>
    </source>
</evidence>
<keyword evidence="1" id="KW-0812">Transmembrane</keyword>
<sequence length="246" mass="27927">MSLWSTSWQLARKELSGNVSGWVISVIFTLYTAFMLMVLARQINESIFNQEYVPFHNFGLNLFVLAMAPNCSFLFGGRYLNFHKNDSFTRHLRVMKALPISNKQLVVSRMMQLVVTAIIMNTLLFIMLFVWNEHDPLSLQLNAVNFIQLALSWCFCSITLGSAYVYWEMGYNGKVYLISGLWFCAVILLISAAAVFVLPQSFLKLLADSVQAYGWWIPLIGLAAAAVVILISARTTERRIAARDLF</sequence>
<accession>A0ABV6DG93</accession>
<evidence type="ECO:0000313" key="3">
    <source>
        <dbReference type="Proteomes" id="UP001589776"/>
    </source>
</evidence>
<keyword evidence="1" id="KW-1133">Transmembrane helix</keyword>
<dbReference type="EMBL" id="JBHLWN010000021">
    <property type="protein sequence ID" value="MFC0211665.1"/>
    <property type="molecule type" value="Genomic_DNA"/>
</dbReference>
<keyword evidence="1" id="KW-0472">Membrane</keyword>